<evidence type="ECO:0000313" key="8">
    <source>
        <dbReference type="Proteomes" id="UP000182737"/>
    </source>
</evidence>
<evidence type="ECO:0000256" key="3">
    <source>
        <dbReference type="ARBA" id="ARBA00022723"/>
    </source>
</evidence>
<evidence type="ECO:0000256" key="2">
    <source>
        <dbReference type="ARBA" id="ARBA00022691"/>
    </source>
</evidence>
<dbReference type="GO" id="GO:0051536">
    <property type="term" value="F:iron-sulfur cluster binding"/>
    <property type="evidence" value="ECO:0007669"/>
    <property type="project" value="UniProtKB-KW"/>
</dbReference>
<reference evidence="8" key="1">
    <citation type="submission" date="2016-10" db="EMBL/GenBank/DDBJ databases">
        <authorList>
            <person name="Varghese N."/>
            <person name="Submissions S."/>
        </authorList>
    </citation>
    <scope>NUCLEOTIDE SEQUENCE [LARGE SCALE GENOMIC DNA]</scope>
    <source>
        <strain evidence="8">XBD1002</strain>
    </source>
</reference>
<comment type="cofactor">
    <cofactor evidence="1">
        <name>[4Fe-4S] cluster</name>
        <dbReference type="ChEBI" id="CHEBI:49883"/>
    </cofactor>
</comment>
<dbReference type="Proteomes" id="UP000182737">
    <property type="component" value="Unassembled WGS sequence"/>
</dbReference>
<proteinExistence type="predicted"/>
<gene>
    <name evidence="7" type="ORF">SAMN04487775_11428</name>
</gene>
<dbReference type="SMART" id="SM00729">
    <property type="entry name" value="Elp3"/>
    <property type="match status" value="1"/>
</dbReference>
<evidence type="ECO:0000256" key="1">
    <source>
        <dbReference type="ARBA" id="ARBA00001966"/>
    </source>
</evidence>
<dbReference type="SFLD" id="SFLDG01082">
    <property type="entry name" value="B12-binding_domain_containing"/>
    <property type="match status" value="1"/>
</dbReference>
<evidence type="ECO:0000256" key="4">
    <source>
        <dbReference type="ARBA" id="ARBA00023004"/>
    </source>
</evidence>
<keyword evidence="2" id="KW-0949">S-adenosyl-L-methionine</keyword>
<dbReference type="SFLD" id="SFLDS00029">
    <property type="entry name" value="Radical_SAM"/>
    <property type="match status" value="1"/>
</dbReference>
<evidence type="ECO:0000259" key="6">
    <source>
        <dbReference type="SMART" id="SM00729"/>
    </source>
</evidence>
<dbReference type="RefSeq" id="WP_074933768.1">
    <property type="nucleotide sequence ID" value="NZ_FORI01000014.1"/>
</dbReference>
<dbReference type="GO" id="GO:0003824">
    <property type="term" value="F:catalytic activity"/>
    <property type="evidence" value="ECO:0007669"/>
    <property type="project" value="InterPro"/>
</dbReference>
<dbReference type="InterPro" id="IPR058240">
    <property type="entry name" value="rSAM_sf"/>
</dbReference>
<dbReference type="InterPro" id="IPR006638">
    <property type="entry name" value="Elp3/MiaA/NifB-like_rSAM"/>
</dbReference>
<dbReference type="GO" id="GO:0046872">
    <property type="term" value="F:metal ion binding"/>
    <property type="evidence" value="ECO:0007669"/>
    <property type="project" value="UniProtKB-KW"/>
</dbReference>
<dbReference type="PANTHER" id="PTHR43409">
    <property type="entry name" value="ANAEROBIC MAGNESIUM-PROTOPORPHYRIN IX MONOMETHYL ESTER CYCLASE-RELATED"/>
    <property type="match status" value="1"/>
</dbReference>
<dbReference type="GO" id="GO:0005829">
    <property type="term" value="C:cytosol"/>
    <property type="evidence" value="ECO:0007669"/>
    <property type="project" value="TreeGrafter"/>
</dbReference>
<keyword evidence="8" id="KW-1185">Reference proteome</keyword>
<keyword evidence="3" id="KW-0479">Metal-binding</keyword>
<name>A0A1I3NFQ0_9SPIR</name>
<accession>A0A1I3NFQ0</accession>
<keyword evidence="5" id="KW-0411">Iron-sulfur</keyword>
<dbReference type="PANTHER" id="PTHR43409:SF7">
    <property type="entry name" value="BLL1977 PROTEIN"/>
    <property type="match status" value="1"/>
</dbReference>
<organism evidence="7 8">
    <name type="scientific">Treponema bryantii</name>
    <dbReference type="NCBI Taxonomy" id="163"/>
    <lineage>
        <taxon>Bacteria</taxon>
        <taxon>Pseudomonadati</taxon>
        <taxon>Spirochaetota</taxon>
        <taxon>Spirochaetia</taxon>
        <taxon>Spirochaetales</taxon>
        <taxon>Treponemataceae</taxon>
        <taxon>Treponema</taxon>
    </lineage>
</organism>
<dbReference type="SUPFAM" id="SSF102114">
    <property type="entry name" value="Radical SAM enzymes"/>
    <property type="match status" value="1"/>
</dbReference>
<feature type="domain" description="Elp3/MiaA/NifB-like radical SAM core" evidence="6">
    <location>
        <begin position="380"/>
        <end position="593"/>
    </location>
</feature>
<dbReference type="EMBL" id="FORI01000014">
    <property type="protein sequence ID" value="SFJ07967.1"/>
    <property type="molecule type" value="Genomic_DNA"/>
</dbReference>
<dbReference type="OrthoDB" id="9801424at2"/>
<keyword evidence="4" id="KW-0408">Iron</keyword>
<evidence type="ECO:0000256" key="5">
    <source>
        <dbReference type="ARBA" id="ARBA00023014"/>
    </source>
</evidence>
<protein>
    <recommendedName>
        <fullName evidence="6">Elp3/MiaA/NifB-like radical SAM core domain-containing protein</fullName>
    </recommendedName>
</protein>
<dbReference type="AlphaFoldDB" id="A0A1I3NFQ0"/>
<dbReference type="InterPro" id="IPR051198">
    <property type="entry name" value="BchE-like"/>
</dbReference>
<sequence>MNVFTIIPPLVQLNAPYPSGAYLTSFFKKEGHDAHWADLSIELFYEIFSRSGLEKLFSLSEQSALTMADKAEKNGDDNTAFNIRRYISQKEIWIEWIDFITAVLSGGGAREKEHQFLYSPFAPRGQRMENFLEALAQDGREPSVDDVRFLCSYALADLADYITAVFDKEFSLIRYAEALTVDERTFAEVEKGLDSPVLEHFYKLVLCRHAELVSASDEKTLICISIPFAGTFVPALYTARFLKSQYGQKVFICIGGGFVNTELRDLRDASLGKYIDAISYDRGYGSYKALFDSIKNMGTESAVVSTGSTTVFCEPLYKLRIFQNGKVIEPVWTDEKYEKYETEITTQIIPDYSDIDFSRYLRMCDDKNAMHRIWTDGSWIKAYLAHGCYWHRCAFCDTQLDYVCAYRPVVVEKLYEGLLKTAREKNVYGIHFVDEAMPPVALKRFALENAKHGNPLYFWGNIRFEKTFTKDFAAFLSYCGLGGVSAGLEVAAESGLENINKGTDIRSIIRACAALKEAGVLVHAYMIYGFWYDTAQTILDSMETLRQFYAAGLLDSCFWHKFVLTKNSTVYTEWKEGRQKNLQPIEPKSDKKGGLFAGNNIHFKGENQYDKFGLPLDTALDNWMHGNKIEMKVQKWFDFQVPKPTVSENFIDSCIEEYEQINKKRMASLNAQNVKNVWWLGGAPVRCGTPNLAGTGNTEYRWLYLMEEQTAPAKFMDVELLLALRPEASDEARTAALNKITATPEAISNLKKLLGRGLVLLDF</sequence>
<evidence type="ECO:0000313" key="7">
    <source>
        <dbReference type="EMBL" id="SFJ07967.1"/>
    </source>
</evidence>
<dbReference type="InterPro" id="IPR007197">
    <property type="entry name" value="rSAM"/>
</dbReference>